<dbReference type="eggNOG" id="KOG1786">
    <property type="taxonomic scope" value="Eukaryota"/>
</dbReference>
<evidence type="ECO:0000313" key="5">
    <source>
        <dbReference type="EMBL" id="EAY17412.1"/>
    </source>
</evidence>
<sequence length="2730" mass="315690">MDEVIRFMEYYLANPDKNSKFFSFAIGYYLSSISLKLRGLSSDVIDFSQFYKIIEISINVFLNPKFLYEEFIPLYFDYFTDAFILFSTKDTYKPEYDIILTNLIKVITSMFAMPFDLHVDSIGFTFHILVLLSPETQFVELSRDVRNQLFLLITSACTKYQEVSEFLLTPENLPLLVSYISDSISAIKFINTTHETTKYDIPLTNLPEINSHIENTFDNEIIPNNYEVLSHENTNFPSPPSEITKNPEAILIFQAISRFVTSIKFQRPEKTHIELISALLQFQSIYNYTVTPYFFAHWLTFFLKNDLSINIEELYKCHFFEKIYDMVFNKFPNDDITDFYCKLLVFITIRCDNQCSVHFFDMIHFYFKSIKNFSINQKFVETFYNCILISPQTFSIAALEANFCKDLSLFLTSLQSLHYKLKYNIDSSKSIGNLGNITDINTMNFIKTIKEAEEDINESIQTPEQTQNNELNKENNEINNENNAQNIGENIDQPINEQNEQNNAQTSNENIDETKEENDIKINEENNENKEENDIKPNNEINNEQNQTESKTSNDEVKTNQKQQINNDQKINENQMSETERKEKVKAVSEMREQLFKLIDIVDSFEMGISLLWNNQIFSLSICKLIFDDSTKNYTNYHLKIGLLSEYISFISIKVIFEFYEHLMLENKIKPNLIKALLENIVAILENKKKYFDEVVKETNILNSSLEYILLQNDPQLMDLLLQSLIYLPSTIVPSSFYIKALSIIQSDLQKSKLFKLIFRDDEEMKKPRLIQNSTPYPSLFLIMSRNDNDLKDFVDFTFNCMKDNVQSLYNLSNSEIRSTIIKFLKKYRKERKSDELFFKVLSLFERLSLISITSGELTEFIQLLPSISKDHRPFYTKDILKTFKSIILNDEDPPTCFFHGKDKNSYLKITDTIPKTILNNSFFIFMYLRVISVNNGYLFSFFNSQGDIISLNYSQGKLVFMESSISSMKTPVSFQTTLIESPKESLFNNKWTPLVIAVDRSGKDTYVTLMTKIKSFQSNLKKVVHNSDFTELLFCNDMISDVSNIIISRGNINQQNVNLLLDLPPSVPIGFSKSEITMVDDKFSPLFSDDFSQNVICILNAHILDKKGNAISMKSNPFAVQTPGLTPRDSYIKAIVNSTINHNLPGSLTALSMIGGATILLPVFSQIHQELNDNNEISENNDFLMTILTVLHNVLMSNYSIQENFCSDNGFKILSFLLSMIHPSQFNLQVVNELFSIFNDISHKKLMKQMFKYIFMNMNLWCYVTIEIQKTLFERIFDLFCKNPFLRKSFSVRKILSYVHIFMWESMTEVSLLVEPKTMVKKFIPTKKPELMKPLRDLFYNGIYKISLLRDSLDPEDVSCLFSFCFDTRDIVLQEEIMELTVKILSNNNQMMVNYIKTHENLLNDMFCLLKLGNSAIYANVAIIYSKISELSIFDTPFPVQHWIRAMISEFPVILSPYRCFELLLHAVDVEMSKLSCSEVFPLLIYVAMNNNESSLQCIVDVLNVLNDKGNWLIQNFVQIQAPLVSLLISELPNDFDSSVIADKVFDFLIPVCCANVQFLNDIYNEIVLYSSNSNECYLHIYRRLLVGVLSSKKLKLAWGGEDSIKTTMGFFSNCFYFIFFIPSFDPYYYMPNTKAFNTKNNTKTAYQFVFDVLANNSHENVTLKFATRTNCDLSWEDLEVAQFLLLDMLSMTPCLSFDRCYFASAEMVGYLFAALLQHGKSATKLINGTFERLVMAMPHQIDKGTAYHHLLLLVCGSILREFLAGTEAGDERKLFVIFSTFKKQIEKLVGVSIPNIQTVDGFSAAFRSNTYLINKVITELVYLDDNFAKRLPLIEGEFFRNLEMFQNVALKFDYVVKNIIELVKDKDLEDISESSRIIENRINIEKIRQSFELSQMRSMKYYRQLFATMSDEGQPWCSSERVIEYHYKLSNTTYGLSKHSRMKRNLDFDIHAEASDARDSGSLLEAKEKYKEIIKDKKLTEFTGDAALVAIALIEDTKIEDKNENLQEEESVKLQIDATIITPKQTFKGKLILLKEYIRFQSETKNVSIRMETITEILFRRYLHLDTAIEIFTNKHKSYFFDFAEGKRQIFIKNIKVYTKGRNQSMMSLKFLQENNEDAVRMAQKVYRKWQLGELSNFQMLMKLNKYSGRSFNDLSQYPVFPWILADYKSEKLNLEIEKTFRNLSWPIGRYNDERLEQLKERMTEQSNHLFGSFYSSSASTVGYLIRLEPFTSLHIELQSGRFDNPNRLFNSVPHAWNSVTSLALDFREIIPEFFYLPEMFLNLDNFDLGVVAEGNKVNDVELPPWSDDESFKDLSEQERRKARAMKFVNLHMQALESHYVSANLHKWIDLIFGPKSRGEEAVNANNTYHPYYFDESLTEQIKNDPIEFKMIKEYAACFGTAPMQLFFETPKPKEALFSPLSKNMFKFVDRKKLSKDKIICIKSTKSHIAYASKDGQISVFNVYDQSKSMTFKFNIRNKLKFGSFYGNLLCTATKNDTAVICYDFTSSMDPLFTSRLHLDQITCLSCSGEYFATGSKDMTIRIWKTIFSSKTPVLDGSFTLHTSEIAAIDCNVKADLCVSVGIDGKIIALQLSNSQFTRSSKIETIARPSFISVVDNGFIAILTNVAGQCLFNVFDENLGEVTTKKASLTIVCLCQTVLPNGQAVLMCGTSNNRISIFSLPFVKELCYFETENQITAISYDKVLMHILAGTRDGELVTYKISNFRNIP</sequence>
<feature type="repeat" description="WD" evidence="1">
    <location>
        <begin position="2517"/>
        <end position="2547"/>
    </location>
</feature>
<dbReference type="SMART" id="SM00320">
    <property type="entry name" value="WD40"/>
    <property type="match status" value="4"/>
</dbReference>
<feature type="compositionally biased region" description="Polar residues" evidence="2">
    <location>
        <begin position="500"/>
        <end position="509"/>
    </location>
</feature>
<dbReference type="VEuPathDB" id="TrichDB:TVAGG3_1009940"/>
<reference evidence="5" key="1">
    <citation type="submission" date="2006-10" db="EMBL/GenBank/DDBJ databases">
        <authorList>
            <person name="Amadeo P."/>
            <person name="Zhao Q."/>
            <person name="Wortman J."/>
            <person name="Fraser-Liggett C."/>
            <person name="Carlton J."/>
        </authorList>
    </citation>
    <scope>NUCLEOTIDE SEQUENCE</scope>
    <source>
        <strain evidence="5">G3</strain>
    </source>
</reference>
<dbReference type="InterPro" id="IPR013320">
    <property type="entry name" value="ConA-like_dom_sf"/>
</dbReference>
<dbReference type="SUPFAM" id="SSF50978">
    <property type="entry name" value="WD40 repeat-like"/>
    <property type="match status" value="1"/>
</dbReference>
<evidence type="ECO:0000256" key="2">
    <source>
        <dbReference type="SAM" id="MobiDB-lite"/>
    </source>
</evidence>
<feature type="compositionally biased region" description="Low complexity" evidence="2">
    <location>
        <begin position="538"/>
        <end position="547"/>
    </location>
</feature>
<keyword evidence="6" id="KW-1185">Reference proteome</keyword>
<accession>A2DQF5</accession>
<dbReference type="PROSITE" id="PS51783">
    <property type="entry name" value="PH_BEACH"/>
    <property type="match status" value="1"/>
</dbReference>
<dbReference type="SUPFAM" id="SSF49899">
    <property type="entry name" value="Concanavalin A-like lectins/glucanases"/>
    <property type="match status" value="1"/>
</dbReference>
<name>A2DQF5_TRIV3</name>
<dbReference type="Pfam" id="PF02138">
    <property type="entry name" value="Beach"/>
    <property type="match status" value="1"/>
</dbReference>
<dbReference type="InterPro" id="IPR001680">
    <property type="entry name" value="WD40_rpt"/>
</dbReference>
<dbReference type="Pfam" id="PF15787">
    <property type="entry name" value="DUF4704"/>
    <property type="match status" value="1"/>
</dbReference>
<keyword evidence="1" id="KW-0853">WD repeat</keyword>
<organism evidence="5 6">
    <name type="scientific">Trichomonas vaginalis (strain ATCC PRA-98 / G3)</name>
    <dbReference type="NCBI Taxonomy" id="412133"/>
    <lineage>
        <taxon>Eukaryota</taxon>
        <taxon>Metamonada</taxon>
        <taxon>Parabasalia</taxon>
        <taxon>Trichomonadida</taxon>
        <taxon>Trichomonadidae</taxon>
        <taxon>Trichomonas</taxon>
    </lineage>
</organism>
<feature type="compositionally biased region" description="Basic and acidic residues" evidence="2">
    <location>
        <begin position="517"/>
        <end position="537"/>
    </location>
</feature>
<dbReference type="RefSeq" id="XP_001330781.1">
    <property type="nucleotide sequence ID" value="XM_001330745.1"/>
</dbReference>
<dbReference type="InterPro" id="IPR023362">
    <property type="entry name" value="PH-BEACH_dom"/>
</dbReference>
<evidence type="ECO:0000259" key="3">
    <source>
        <dbReference type="PROSITE" id="PS50197"/>
    </source>
</evidence>
<dbReference type="InterPro" id="IPR031570">
    <property type="entry name" value="NBEA/BDCP_DUF4704"/>
</dbReference>
<dbReference type="InterPro" id="IPR050865">
    <property type="entry name" value="BEACH_Domain"/>
</dbReference>
<dbReference type="Pfam" id="PF14844">
    <property type="entry name" value="PH_BEACH"/>
    <property type="match status" value="1"/>
</dbReference>
<proteinExistence type="predicted"/>
<dbReference type="VEuPathDB" id="TrichDB:TVAG_320070"/>
<dbReference type="InterPro" id="IPR015943">
    <property type="entry name" value="WD40/YVTN_repeat-like_dom_sf"/>
</dbReference>
<dbReference type="SMR" id="A2DQF5"/>
<dbReference type="InterPro" id="IPR036322">
    <property type="entry name" value="WD40_repeat_dom_sf"/>
</dbReference>
<gene>
    <name evidence="5" type="ORF">TVAG_320070</name>
</gene>
<evidence type="ECO:0000313" key="6">
    <source>
        <dbReference type="Proteomes" id="UP000001542"/>
    </source>
</evidence>
<dbReference type="KEGG" id="tva:4775429"/>
<feature type="compositionally biased region" description="Low complexity" evidence="2">
    <location>
        <begin position="560"/>
        <end position="575"/>
    </location>
</feature>
<dbReference type="eggNOG" id="KOG1787">
    <property type="taxonomic scope" value="Eukaryota"/>
</dbReference>
<evidence type="ECO:0000259" key="4">
    <source>
        <dbReference type="PROSITE" id="PS51783"/>
    </source>
</evidence>
<evidence type="ECO:0000256" key="1">
    <source>
        <dbReference type="PROSITE-ProRule" id="PRU00221"/>
    </source>
</evidence>
<protein>
    <submittedName>
        <fullName evidence="5">Beige/BEACH domain containing protein</fullName>
    </submittedName>
</protein>
<dbReference type="SUPFAM" id="SSF81837">
    <property type="entry name" value="BEACH domain"/>
    <property type="match status" value="1"/>
</dbReference>
<dbReference type="CDD" id="cd06071">
    <property type="entry name" value="Beach"/>
    <property type="match status" value="1"/>
</dbReference>
<dbReference type="PANTHER" id="PTHR13743:SF112">
    <property type="entry name" value="BEACH DOMAIN-CONTAINING PROTEIN"/>
    <property type="match status" value="1"/>
</dbReference>
<dbReference type="Pfam" id="PF00400">
    <property type="entry name" value="WD40"/>
    <property type="match status" value="1"/>
</dbReference>
<dbReference type="Gene3D" id="2.30.29.30">
    <property type="entry name" value="Pleckstrin-homology domain (PH domain)/Phosphotyrosine-binding domain (PTB)"/>
    <property type="match status" value="1"/>
</dbReference>
<dbReference type="Gene3D" id="1.10.1540.10">
    <property type="entry name" value="BEACH domain"/>
    <property type="match status" value="1"/>
</dbReference>
<dbReference type="PROSITE" id="PS50082">
    <property type="entry name" value="WD_REPEATS_2"/>
    <property type="match status" value="1"/>
</dbReference>
<dbReference type="PROSITE" id="PS50197">
    <property type="entry name" value="BEACH"/>
    <property type="match status" value="1"/>
</dbReference>
<dbReference type="Gene3D" id="2.130.10.10">
    <property type="entry name" value="YVTN repeat-like/Quinoprotein amine dehydrogenase"/>
    <property type="match status" value="1"/>
</dbReference>
<dbReference type="InterPro" id="IPR000409">
    <property type="entry name" value="BEACH_dom"/>
</dbReference>
<feature type="region of interest" description="Disordered" evidence="2">
    <location>
        <begin position="500"/>
        <end position="582"/>
    </location>
</feature>
<dbReference type="OrthoDB" id="26681at2759"/>
<dbReference type="SMART" id="SM01026">
    <property type="entry name" value="Beach"/>
    <property type="match status" value="1"/>
</dbReference>
<dbReference type="Proteomes" id="UP000001542">
    <property type="component" value="Unassembled WGS sequence"/>
</dbReference>
<dbReference type="InParanoid" id="A2DQF5"/>
<dbReference type="InterPro" id="IPR011993">
    <property type="entry name" value="PH-like_dom_sf"/>
</dbReference>
<feature type="domain" description="BEACH" evidence="3">
    <location>
        <begin position="2117"/>
        <end position="2417"/>
    </location>
</feature>
<dbReference type="EMBL" id="DS113231">
    <property type="protein sequence ID" value="EAY17412.1"/>
    <property type="molecule type" value="Genomic_DNA"/>
</dbReference>
<reference evidence="5" key="2">
    <citation type="journal article" date="2007" name="Science">
        <title>Draft genome sequence of the sexually transmitted pathogen Trichomonas vaginalis.</title>
        <authorList>
            <person name="Carlton J.M."/>
            <person name="Hirt R.P."/>
            <person name="Silva J.C."/>
            <person name="Delcher A.L."/>
            <person name="Schatz M."/>
            <person name="Zhao Q."/>
            <person name="Wortman J.R."/>
            <person name="Bidwell S.L."/>
            <person name="Alsmark U.C.M."/>
            <person name="Besteiro S."/>
            <person name="Sicheritz-Ponten T."/>
            <person name="Noel C.J."/>
            <person name="Dacks J.B."/>
            <person name="Foster P.G."/>
            <person name="Simillion C."/>
            <person name="Van de Peer Y."/>
            <person name="Miranda-Saavedra D."/>
            <person name="Barton G.J."/>
            <person name="Westrop G.D."/>
            <person name="Mueller S."/>
            <person name="Dessi D."/>
            <person name="Fiori P.L."/>
            <person name="Ren Q."/>
            <person name="Paulsen I."/>
            <person name="Zhang H."/>
            <person name="Bastida-Corcuera F.D."/>
            <person name="Simoes-Barbosa A."/>
            <person name="Brown M.T."/>
            <person name="Hayes R.D."/>
            <person name="Mukherjee M."/>
            <person name="Okumura C.Y."/>
            <person name="Schneider R."/>
            <person name="Smith A.J."/>
            <person name="Vanacova S."/>
            <person name="Villalvazo M."/>
            <person name="Haas B.J."/>
            <person name="Pertea M."/>
            <person name="Feldblyum T.V."/>
            <person name="Utterback T.R."/>
            <person name="Shu C.L."/>
            <person name="Osoegawa K."/>
            <person name="de Jong P.J."/>
            <person name="Hrdy I."/>
            <person name="Horvathova L."/>
            <person name="Zubacova Z."/>
            <person name="Dolezal P."/>
            <person name="Malik S.B."/>
            <person name="Logsdon J.M. Jr."/>
            <person name="Henze K."/>
            <person name="Gupta A."/>
            <person name="Wang C.C."/>
            <person name="Dunne R.L."/>
            <person name="Upcroft J.A."/>
            <person name="Upcroft P."/>
            <person name="White O."/>
            <person name="Salzberg S.L."/>
            <person name="Tang P."/>
            <person name="Chiu C.-H."/>
            <person name="Lee Y.-S."/>
            <person name="Embley T.M."/>
            <person name="Coombs G.H."/>
            <person name="Mottram J.C."/>
            <person name="Tachezy J."/>
            <person name="Fraser-Liggett C.M."/>
            <person name="Johnson P.J."/>
        </authorList>
    </citation>
    <scope>NUCLEOTIDE SEQUENCE [LARGE SCALE GENOMIC DNA]</scope>
    <source>
        <strain evidence="5">G3</strain>
    </source>
</reference>
<feature type="domain" description="BEACH-type PH" evidence="4">
    <location>
        <begin position="2009"/>
        <end position="2098"/>
    </location>
</feature>
<dbReference type="SUPFAM" id="SSF50729">
    <property type="entry name" value="PH domain-like"/>
    <property type="match status" value="1"/>
</dbReference>
<dbReference type="PANTHER" id="PTHR13743">
    <property type="entry name" value="BEIGE/BEACH-RELATED"/>
    <property type="match status" value="1"/>
</dbReference>
<dbReference type="InterPro" id="IPR036372">
    <property type="entry name" value="BEACH_dom_sf"/>
</dbReference>